<dbReference type="EMBL" id="JAFEMO010000003">
    <property type="protein sequence ID" value="KAH7573155.1"/>
    <property type="molecule type" value="Genomic_DNA"/>
</dbReference>
<evidence type="ECO:0000313" key="3">
    <source>
        <dbReference type="Proteomes" id="UP000827721"/>
    </source>
</evidence>
<dbReference type="Proteomes" id="UP000827721">
    <property type="component" value="Unassembled WGS sequence"/>
</dbReference>
<dbReference type="SUPFAM" id="SSF52402">
    <property type="entry name" value="Adenine nucleotide alpha hydrolases-like"/>
    <property type="match status" value="1"/>
</dbReference>
<dbReference type="InterPro" id="IPR006016">
    <property type="entry name" value="UspA"/>
</dbReference>
<dbReference type="InterPro" id="IPR014729">
    <property type="entry name" value="Rossmann-like_a/b/a_fold"/>
</dbReference>
<dbReference type="PANTHER" id="PTHR47867:SF1">
    <property type="entry name" value="ADENINE NUCLEOTIDE ALPHA HYDROLASES-LIKE SUPERFAMILY PROTEIN"/>
    <property type="match status" value="1"/>
</dbReference>
<reference evidence="2 3" key="1">
    <citation type="submission" date="2021-02" db="EMBL/GenBank/DDBJ databases">
        <title>Plant Genome Project.</title>
        <authorList>
            <person name="Zhang R.-G."/>
        </authorList>
    </citation>
    <scope>NUCLEOTIDE SEQUENCE [LARGE SCALE GENOMIC DNA]</scope>
    <source>
        <tissue evidence="2">Leaves</tissue>
    </source>
</reference>
<sequence length="284" mass="31211">MECGTPPVRKVMVVADESREAAGALQYALSHVIVEKDELILIHVENPNAWKIPSITSFLRRQSLTSSSAAAAALFSTFSASEGAQPVDQVDFLEEMKRICEVAQPKVHVRTAKVQIMEGNNKAAAILSQTEVLGVDLLVIGQRRSLSNVLLGRPGMPLMGTKTIDTAEYLIENSKCTCVGVLRKGLILALEFGPRLACIITVTELRLVVIDDHNSPVVSTKRTKETSSVAVDVTDDHETRNCDETRKSTRVTENQRRQTAFNLTTSLKDKRSVIDSKIQLTIQQ</sequence>
<dbReference type="PANTHER" id="PTHR47867">
    <property type="entry name" value="ADENINE NUCLEOTIDE ALPHA HYDROLASES-LIKE SUPERFAMILY PROTEIN"/>
    <property type="match status" value="1"/>
</dbReference>
<protein>
    <recommendedName>
        <fullName evidence="1">UspA domain-containing protein</fullName>
    </recommendedName>
</protein>
<name>A0ABQ8I940_9ROSI</name>
<organism evidence="2 3">
    <name type="scientific">Xanthoceras sorbifolium</name>
    <dbReference type="NCBI Taxonomy" id="99658"/>
    <lineage>
        <taxon>Eukaryota</taxon>
        <taxon>Viridiplantae</taxon>
        <taxon>Streptophyta</taxon>
        <taxon>Embryophyta</taxon>
        <taxon>Tracheophyta</taxon>
        <taxon>Spermatophyta</taxon>
        <taxon>Magnoliopsida</taxon>
        <taxon>eudicotyledons</taxon>
        <taxon>Gunneridae</taxon>
        <taxon>Pentapetalae</taxon>
        <taxon>rosids</taxon>
        <taxon>malvids</taxon>
        <taxon>Sapindales</taxon>
        <taxon>Sapindaceae</taxon>
        <taxon>Xanthoceroideae</taxon>
        <taxon>Xanthoceras</taxon>
    </lineage>
</organism>
<dbReference type="Gene3D" id="3.40.50.620">
    <property type="entry name" value="HUPs"/>
    <property type="match status" value="1"/>
</dbReference>
<gene>
    <name evidence="2" type="ORF">JRO89_XS03G0079600</name>
</gene>
<keyword evidence="3" id="KW-1185">Reference proteome</keyword>
<feature type="domain" description="UspA" evidence="1">
    <location>
        <begin position="9"/>
        <end position="153"/>
    </location>
</feature>
<evidence type="ECO:0000313" key="2">
    <source>
        <dbReference type="EMBL" id="KAH7573155.1"/>
    </source>
</evidence>
<comment type="caution">
    <text evidence="2">The sequence shown here is derived from an EMBL/GenBank/DDBJ whole genome shotgun (WGS) entry which is preliminary data.</text>
</comment>
<dbReference type="Pfam" id="PF00582">
    <property type="entry name" value="Usp"/>
    <property type="match status" value="1"/>
</dbReference>
<accession>A0ABQ8I940</accession>
<evidence type="ECO:0000259" key="1">
    <source>
        <dbReference type="Pfam" id="PF00582"/>
    </source>
</evidence>
<proteinExistence type="predicted"/>